<evidence type="ECO:0000259" key="2">
    <source>
        <dbReference type="Pfam" id="PF12146"/>
    </source>
</evidence>
<keyword evidence="4" id="KW-1185">Reference proteome</keyword>
<comment type="caution">
    <text evidence="3">The sequence shown here is derived from an EMBL/GenBank/DDBJ whole genome shotgun (WGS) entry which is preliminary data.</text>
</comment>
<evidence type="ECO:0000313" key="4">
    <source>
        <dbReference type="Proteomes" id="UP001595704"/>
    </source>
</evidence>
<dbReference type="InterPro" id="IPR022742">
    <property type="entry name" value="Hydrolase_4"/>
</dbReference>
<dbReference type="PANTHER" id="PTHR11614">
    <property type="entry name" value="PHOSPHOLIPASE-RELATED"/>
    <property type="match status" value="1"/>
</dbReference>
<name>A0ABV7UEY6_9HYPH</name>
<organism evidence="3 4">
    <name type="scientific">Camelimonas fluminis</name>
    <dbReference type="NCBI Taxonomy" id="1576911"/>
    <lineage>
        <taxon>Bacteria</taxon>
        <taxon>Pseudomonadati</taxon>
        <taxon>Pseudomonadota</taxon>
        <taxon>Alphaproteobacteria</taxon>
        <taxon>Hyphomicrobiales</taxon>
        <taxon>Chelatococcaceae</taxon>
        <taxon>Camelimonas</taxon>
    </lineage>
</organism>
<evidence type="ECO:0000313" key="3">
    <source>
        <dbReference type="EMBL" id="MFC3636752.1"/>
    </source>
</evidence>
<keyword evidence="3" id="KW-0378">Hydrolase</keyword>
<evidence type="ECO:0000256" key="1">
    <source>
        <dbReference type="SAM" id="MobiDB-lite"/>
    </source>
</evidence>
<accession>A0ABV7UEY6</accession>
<dbReference type="Pfam" id="PF12146">
    <property type="entry name" value="Hydrolase_4"/>
    <property type="match status" value="1"/>
</dbReference>
<feature type="domain" description="Serine aminopeptidase S33" evidence="2">
    <location>
        <begin position="121"/>
        <end position="325"/>
    </location>
</feature>
<reference evidence="4" key="1">
    <citation type="journal article" date="2019" name="Int. J. Syst. Evol. Microbiol.">
        <title>The Global Catalogue of Microorganisms (GCM) 10K type strain sequencing project: providing services to taxonomists for standard genome sequencing and annotation.</title>
        <authorList>
            <consortium name="The Broad Institute Genomics Platform"/>
            <consortium name="The Broad Institute Genome Sequencing Center for Infectious Disease"/>
            <person name="Wu L."/>
            <person name="Ma J."/>
        </authorList>
    </citation>
    <scope>NUCLEOTIDE SEQUENCE [LARGE SCALE GENOMIC DNA]</scope>
    <source>
        <strain evidence="4">KCTC 42282</strain>
    </source>
</reference>
<dbReference type="GO" id="GO:0016787">
    <property type="term" value="F:hydrolase activity"/>
    <property type="evidence" value="ECO:0007669"/>
    <property type="project" value="UniProtKB-KW"/>
</dbReference>
<dbReference type="SUPFAM" id="SSF53474">
    <property type="entry name" value="alpha/beta-Hydrolases"/>
    <property type="match status" value="1"/>
</dbReference>
<feature type="compositionally biased region" description="Gly residues" evidence="1">
    <location>
        <begin position="487"/>
        <end position="496"/>
    </location>
</feature>
<dbReference type="InterPro" id="IPR051044">
    <property type="entry name" value="MAG_DAG_Lipase"/>
</dbReference>
<gene>
    <name evidence="3" type="ORF">ACFONL_05070</name>
</gene>
<dbReference type="InterPro" id="IPR029058">
    <property type="entry name" value="AB_hydrolase_fold"/>
</dbReference>
<proteinExistence type="predicted"/>
<dbReference type="Proteomes" id="UP001595704">
    <property type="component" value="Unassembled WGS sequence"/>
</dbReference>
<sequence>MKRTLWARLLKYARRAVVLAGVVVATLLGARALDAWRSEPLKPWHTFAPEELSRDELEHATWERYLAAEQRIFTEVRAKVSDRLTPELRAGLNRYAPGSRVYPGNFATDWNRSIILEPDGAPRGAAVFLHGLTDAPYSLRHIARRYRDAGFLAVLIRMPGHGATPGGLTGVEWEDWLAATHLAVREARKRSGPDKPLHVIGYSNGGALALMYAMDAMDNAALARPDRLVLLSPMVGVTAFARFAGLAGLPAIFPPFAKSAWLGVQPEFNPFKFNSFPVNAARQSHLLTSALQQRLLAHARDNRWQGMPPVLTFQSTVDATVSSQAVTDALYALLPANGSELVLFDINRSPHFTPLFRPGLAAGSERIRAGSPRRFRLDVITAAESGAAVAHVTEAGAATERTEELGLSWPRDVFSLSHVALPFPMQDGLYGLTPDPADDFGVTLGALAIRGERGALVVGMDSLLRMSSNPFYPYVINRIMANVGQGGGAGQGGTGQGEVSQGRASQGDARNDKAGR</sequence>
<dbReference type="RefSeq" id="WP_210319797.1">
    <property type="nucleotide sequence ID" value="NZ_BNCG01000002.1"/>
</dbReference>
<dbReference type="EMBL" id="JBHRYC010000026">
    <property type="protein sequence ID" value="MFC3636752.1"/>
    <property type="molecule type" value="Genomic_DNA"/>
</dbReference>
<protein>
    <submittedName>
        <fullName evidence="3">Alpha/beta hydrolase</fullName>
    </submittedName>
</protein>
<dbReference type="Gene3D" id="3.40.50.1820">
    <property type="entry name" value="alpha/beta hydrolase"/>
    <property type="match status" value="1"/>
</dbReference>
<feature type="region of interest" description="Disordered" evidence="1">
    <location>
        <begin position="487"/>
        <end position="516"/>
    </location>
</feature>